<keyword evidence="1" id="KW-0472">Membrane</keyword>
<keyword evidence="1" id="KW-1133">Transmembrane helix</keyword>
<evidence type="ECO:0000313" key="2">
    <source>
        <dbReference type="EMBL" id="GAA1705254.1"/>
    </source>
</evidence>
<dbReference type="EMBL" id="BAAAPL010000002">
    <property type="protein sequence ID" value="GAA1705254.1"/>
    <property type="molecule type" value="Genomic_DNA"/>
</dbReference>
<accession>A0ABP4UGI1</accession>
<evidence type="ECO:0000313" key="3">
    <source>
        <dbReference type="Proteomes" id="UP001501690"/>
    </source>
</evidence>
<reference evidence="3" key="1">
    <citation type="journal article" date="2019" name="Int. J. Syst. Evol. Microbiol.">
        <title>The Global Catalogue of Microorganisms (GCM) 10K type strain sequencing project: providing services to taxonomists for standard genome sequencing and annotation.</title>
        <authorList>
            <consortium name="The Broad Institute Genomics Platform"/>
            <consortium name="The Broad Institute Genome Sequencing Center for Infectious Disease"/>
            <person name="Wu L."/>
            <person name="Ma J."/>
        </authorList>
    </citation>
    <scope>NUCLEOTIDE SEQUENCE [LARGE SCALE GENOMIC DNA]</scope>
    <source>
        <strain evidence="3">JCM 15577</strain>
    </source>
</reference>
<feature type="transmembrane region" description="Helical" evidence="1">
    <location>
        <begin position="39"/>
        <end position="63"/>
    </location>
</feature>
<proteinExistence type="predicted"/>
<protein>
    <submittedName>
        <fullName evidence="2">Uncharacterized protein</fullName>
    </submittedName>
</protein>
<feature type="transmembrane region" description="Helical" evidence="1">
    <location>
        <begin position="103"/>
        <end position="123"/>
    </location>
</feature>
<keyword evidence="3" id="KW-1185">Reference proteome</keyword>
<organism evidence="2 3">
    <name type="scientific">Microbacterium sediminicola</name>
    <dbReference type="NCBI Taxonomy" id="415210"/>
    <lineage>
        <taxon>Bacteria</taxon>
        <taxon>Bacillati</taxon>
        <taxon>Actinomycetota</taxon>
        <taxon>Actinomycetes</taxon>
        <taxon>Micrococcales</taxon>
        <taxon>Microbacteriaceae</taxon>
        <taxon>Microbacterium</taxon>
    </lineage>
</organism>
<dbReference type="SUPFAM" id="SSF103473">
    <property type="entry name" value="MFS general substrate transporter"/>
    <property type="match status" value="1"/>
</dbReference>
<gene>
    <name evidence="2" type="ORF">GCM10009808_24020</name>
</gene>
<evidence type="ECO:0000256" key="1">
    <source>
        <dbReference type="SAM" id="Phobius"/>
    </source>
</evidence>
<sequence>MKTIYSRVRTALVVVIVVSYSIAAVAGILVLLGGSEGEFVWKILSTTAIVGAFSVATLACVALWGRAAQLFGAIGVAVTVASAALAITLVWLDRDAGETVSRLLVTGILLSAAWALASLLLLLVTRQRPAVRWGLVATLAVIAVMTLIAVLGVWWDDLSGWEDYPRILGVFGILAALGVVVVPVLALLMPDTPRESAGLPPALAAQLTAAAARRGITVDELVAPVLVEPAPDPGQPT</sequence>
<feature type="transmembrane region" description="Helical" evidence="1">
    <location>
        <begin position="135"/>
        <end position="155"/>
    </location>
</feature>
<dbReference type="InterPro" id="IPR036259">
    <property type="entry name" value="MFS_trans_sf"/>
</dbReference>
<dbReference type="RefSeq" id="WP_344072935.1">
    <property type="nucleotide sequence ID" value="NZ_BAAAPL010000002.1"/>
</dbReference>
<feature type="transmembrane region" description="Helical" evidence="1">
    <location>
        <begin position="12"/>
        <end position="33"/>
    </location>
</feature>
<comment type="caution">
    <text evidence="2">The sequence shown here is derived from an EMBL/GenBank/DDBJ whole genome shotgun (WGS) entry which is preliminary data.</text>
</comment>
<feature type="transmembrane region" description="Helical" evidence="1">
    <location>
        <begin position="167"/>
        <end position="188"/>
    </location>
</feature>
<name>A0ABP4UGI1_9MICO</name>
<keyword evidence="1" id="KW-0812">Transmembrane</keyword>
<dbReference type="Proteomes" id="UP001501690">
    <property type="component" value="Unassembled WGS sequence"/>
</dbReference>
<feature type="transmembrane region" description="Helical" evidence="1">
    <location>
        <begin position="70"/>
        <end position="91"/>
    </location>
</feature>